<name>A0AA37L873_9PEZI</name>
<protein>
    <submittedName>
        <fullName evidence="2">Uncharacterized protein</fullName>
    </submittedName>
</protein>
<dbReference type="RefSeq" id="XP_049125956.1">
    <property type="nucleotide sequence ID" value="XM_049269999.1"/>
</dbReference>
<dbReference type="GeneID" id="73324589"/>
<gene>
    <name evidence="2" type="ORF">ColSpa_03787</name>
</gene>
<keyword evidence="3" id="KW-1185">Reference proteome</keyword>
<comment type="caution">
    <text evidence="2">The sequence shown here is derived from an EMBL/GenBank/DDBJ whole genome shotgun (WGS) entry which is preliminary data.</text>
</comment>
<keyword evidence="1" id="KW-0732">Signal</keyword>
<dbReference type="Proteomes" id="UP001055115">
    <property type="component" value="Unassembled WGS sequence"/>
</dbReference>
<proteinExistence type="predicted"/>
<reference evidence="2 3" key="1">
    <citation type="submission" date="2022-03" db="EMBL/GenBank/DDBJ databases">
        <title>Genome data of Colletotrichum spp.</title>
        <authorList>
            <person name="Utami Y.D."/>
            <person name="Hiruma K."/>
        </authorList>
    </citation>
    <scope>NUCLEOTIDE SEQUENCE [LARGE SCALE GENOMIC DNA]</scope>
    <source>
        <strain evidence="2 3">MAFF 239500</strain>
    </source>
</reference>
<evidence type="ECO:0000313" key="2">
    <source>
        <dbReference type="EMBL" id="GKT43606.1"/>
    </source>
</evidence>
<evidence type="ECO:0000313" key="3">
    <source>
        <dbReference type="Proteomes" id="UP001055115"/>
    </source>
</evidence>
<organism evidence="2 3">
    <name type="scientific">Colletotrichum spaethianum</name>
    <dbReference type="NCBI Taxonomy" id="700344"/>
    <lineage>
        <taxon>Eukaryota</taxon>
        <taxon>Fungi</taxon>
        <taxon>Dikarya</taxon>
        <taxon>Ascomycota</taxon>
        <taxon>Pezizomycotina</taxon>
        <taxon>Sordariomycetes</taxon>
        <taxon>Hypocreomycetidae</taxon>
        <taxon>Glomerellales</taxon>
        <taxon>Glomerellaceae</taxon>
        <taxon>Colletotrichum</taxon>
        <taxon>Colletotrichum spaethianum species complex</taxon>
    </lineage>
</organism>
<dbReference type="EMBL" id="BQXU01000007">
    <property type="protein sequence ID" value="GKT43606.1"/>
    <property type="molecule type" value="Genomic_DNA"/>
</dbReference>
<feature type="signal peptide" evidence="1">
    <location>
        <begin position="1"/>
        <end position="19"/>
    </location>
</feature>
<sequence>MKSYLIVTLIGTLAATINGIPIIDNANVAGTKTAQTGTASNGVVYGLGPHRFDNIQGPDGKLPGSIVGIHSSSLDAPIPTEIKFGTFWPTHTATGTFTGPYTIHTTGTEAAPATFETMITERKAKMTPTVCILRYDPNSTRVNECLGQGSEISNTKHTQTTNTPIPTIISTASPTITSSTRIGYDKYWWILCGQFSIGARPAECAIMTPSPFATGPEPTLELTTISSMILPTPINKDTTSTEAWMELTTISSMITSIPFNKDTSTTSELFMVLTTITSLMDPTLTDKDVMSTTTISIVAQTNHPETDYTFTKIDSAPVATGSG</sequence>
<feature type="chain" id="PRO_5041311039" evidence="1">
    <location>
        <begin position="20"/>
        <end position="323"/>
    </location>
</feature>
<evidence type="ECO:0000256" key="1">
    <source>
        <dbReference type="SAM" id="SignalP"/>
    </source>
</evidence>
<accession>A0AA37L873</accession>
<dbReference type="AlphaFoldDB" id="A0AA37L873"/>